<dbReference type="EMBL" id="WMZJ01000010">
    <property type="protein sequence ID" value="MTS55247.1"/>
    <property type="molecule type" value="Genomic_DNA"/>
</dbReference>
<protein>
    <submittedName>
        <fullName evidence="2">Uncharacterized protein</fullName>
    </submittedName>
</protein>
<keyword evidence="1" id="KW-0472">Membrane</keyword>
<accession>A0A7X3BQJ7</accession>
<feature type="transmembrane region" description="Helical" evidence="1">
    <location>
        <begin position="20"/>
        <end position="36"/>
    </location>
</feature>
<reference evidence="2 3" key="1">
    <citation type="journal article" date="2019" name="Nat. Med.">
        <title>A library of human gut bacterial isolates paired with longitudinal multiomics data enables mechanistic microbiome research.</title>
        <authorList>
            <person name="Poyet M."/>
            <person name="Groussin M."/>
            <person name="Gibbons S.M."/>
            <person name="Avila-Pacheco J."/>
            <person name="Jiang X."/>
            <person name="Kearney S.M."/>
            <person name="Perrotta A.R."/>
            <person name="Berdy B."/>
            <person name="Zhao S."/>
            <person name="Lieberman T.D."/>
            <person name="Swanson P.K."/>
            <person name="Smith M."/>
            <person name="Roesemann S."/>
            <person name="Alexander J.E."/>
            <person name="Rich S.A."/>
            <person name="Livny J."/>
            <person name="Vlamakis H."/>
            <person name="Clish C."/>
            <person name="Bullock K."/>
            <person name="Deik A."/>
            <person name="Scott J."/>
            <person name="Pierce K.A."/>
            <person name="Xavier R.J."/>
            <person name="Alm E.J."/>
        </authorList>
    </citation>
    <scope>NUCLEOTIDE SEQUENCE [LARGE SCALE GENOMIC DNA]</scope>
    <source>
        <strain evidence="2 3">BIOML-A1</strain>
    </source>
</reference>
<feature type="transmembrane region" description="Helical" evidence="1">
    <location>
        <begin position="42"/>
        <end position="58"/>
    </location>
</feature>
<keyword evidence="1" id="KW-0812">Transmembrane</keyword>
<sequence length="295" mass="34808">MKKFKLFKEIFYFSSEHLKGVWALFSTIFGIVYSMLARIEVFLFLFTFSCLVSFYFLYRSWAILHRRVIDVEPKSDRNFYIMMNDFVTNLEYYLQNNKSSDSFALAVGIDFSLNLDNSSSGSILGDLIVFLEKKYCIDKTWLQNKIYEAYRTQYSDISKVKFGDIIDITLKLEEHEIDILFVVNSRKKQIKSVIKNDVLDGEDSRVIIIKLFKRCNDLKIKSLMLGAIGTNKLYFPYKIIITEIINAYVYCIEKQYEPQKIYLSLREEDMIDQGLVPRQIINYISQAIRFISKKE</sequence>
<dbReference type="Proteomes" id="UP000441330">
    <property type="component" value="Unassembled WGS sequence"/>
</dbReference>
<proteinExistence type="predicted"/>
<comment type="caution">
    <text evidence="2">The sequence shown here is derived from an EMBL/GenBank/DDBJ whole genome shotgun (WGS) entry which is preliminary data.</text>
</comment>
<gene>
    <name evidence="2" type="ORF">GMC94_10495</name>
</gene>
<dbReference type="RefSeq" id="WP_120701176.1">
    <property type="nucleotide sequence ID" value="NZ_RCYS01000013.1"/>
</dbReference>
<dbReference type="AlphaFoldDB" id="A0A7X3BQJ7"/>
<name>A0A7X3BQJ7_STRPA</name>
<evidence type="ECO:0000313" key="2">
    <source>
        <dbReference type="EMBL" id="MTS55247.1"/>
    </source>
</evidence>
<keyword evidence="1" id="KW-1133">Transmembrane helix</keyword>
<evidence type="ECO:0000256" key="1">
    <source>
        <dbReference type="SAM" id="Phobius"/>
    </source>
</evidence>
<evidence type="ECO:0000313" key="3">
    <source>
        <dbReference type="Proteomes" id="UP000441330"/>
    </source>
</evidence>
<organism evidence="2 3">
    <name type="scientific">Streptococcus parasanguinis</name>
    <dbReference type="NCBI Taxonomy" id="1318"/>
    <lineage>
        <taxon>Bacteria</taxon>
        <taxon>Bacillati</taxon>
        <taxon>Bacillota</taxon>
        <taxon>Bacilli</taxon>
        <taxon>Lactobacillales</taxon>
        <taxon>Streptococcaceae</taxon>
        <taxon>Streptococcus</taxon>
    </lineage>
</organism>